<feature type="compositionally biased region" description="Basic and acidic residues" evidence="1">
    <location>
        <begin position="549"/>
        <end position="569"/>
    </location>
</feature>
<evidence type="ECO:0000256" key="1">
    <source>
        <dbReference type="SAM" id="MobiDB-lite"/>
    </source>
</evidence>
<feature type="compositionally biased region" description="Basic and acidic residues" evidence="1">
    <location>
        <begin position="634"/>
        <end position="647"/>
    </location>
</feature>
<evidence type="ECO:0000313" key="3">
    <source>
        <dbReference type="EMBL" id="CAD6186049.1"/>
    </source>
</evidence>
<dbReference type="InterPro" id="IPR000467">
    <property type="entry name" value="G_patch_dom"/>
</dbReference>
<dbReference type="PROSITE" id="PS50174">
    <property type="entry name" value="G_PATCH"/>
    <property type="match status" value="1"/>
</dbReference>
<feature type="compositionally biased region" description="Acidic residues" evidence="1">
    <location>
        <begin position="601"/>
        <end position="612"/>
    </location>
</feature>
<feature type="domain" description="G-patch" evidence="2">
    <location>
        <begin position="125"/>
        <end position="145"/>
    </location>
</feature>
<feature type="compositionally biased region" description="Basic residues" evidence="1">
    <location>
        <begin position="705"/>
        <end position="736"/>
    </location>
</feature>
<protein>
    <recommendedName>
        <fullName evidence="2">G-patch domain-containing protein</fullName>
    </recommendedName>
</protein>
<feature type="compositionally biased region" description="Polar residues" evidence="1">
    <location>
        <begin position="657"/>
        <end position="669"/>
    </location>
</feature>
<evidence type="ECO:0000259" key="2">
    <source>
        <dbReference type="PROSITE" id="PS50174"/>
    </source>
</evidence>
<name>A0A8S1GS00_9PELO</name>
<feature type="region of interest" description="Disordered" evidence="1">
    <location>
        <begin position="548"/>
        <end position="669"/>
    </location>
</feature>
<dbReference type="Pfam" id="PF01585">
    <property type="entry name" value="G-patch"/>
    <property type="match status" value="1"/>
</dbReference>
<dbReference type="Pfam" id="PF26093">
    <property type="entry name" value="HTH_TGH"/>
    <property type="match status" value="1"/>
</dbReference>
<gene>
    <name evidence="3" type="ORF">CAUJ_LOCUS1968</name>
</gene>
<organism evidence="3 4">
    <name type="scientific">Caenorhabditis auriculariae</name>
    <dbReference type="NCBI Taxonomy" id="2777116"/>
    <lineage>
        <taxon>Eukaryota</taxon>
        <taxon>Metazoa</taxon>
        <taxon>Ecdysozoa</taxon>
        <taxon>Nematoda</taxon>
        <taxon>Chromadorea</taxon>
        <taxon>Rhabditida</taxon>
        <taxon>Rhabditina</taxon>
        <taxon>Rhabditomorpha</taxon>
        <taxon>Rhabditoidea</taxon>
        <taxon>Rhabditidae</taxon>
        <taxon>Peloderinae</taxon>
        <taxon>Caenorhabditis</taxon>
    </lineage>
</organism>
<reference evidence="3" key="1">
    <citation type="submission" date="2020-10" db="EMBL/GenBank/DDBJ databases">
        <authorList>
            <person name="Kikuchi T."/>
        </authorList>
    </citation>
    <scope>NUCLEOTIDE SEQUENCE</scope>
    <source>
        <strain evidence="3">NKZ352</strain>
    </source>
</reference>
<dbReference type="OrthoDB" id="20507at2759"/>
<dbReference type="GO" id="GO:0003723">
    <property type="term" value="F:RNA binding"/>
    <property type="evidence" value="ECO:0007669"/>
    <property type="project" value="TreeGrafter"/>
</dbReference>
<keyword evidence="4" id="KW-1185">Reference proteome</keyword>
<feature type="region of interest" description="Disordered" evidence="1">
    <location>
        <begin position="354"/>
        <end position="384"/>
    </location>
</feature>
<dbReference type="Proteomes" id="UP000835052">
    <property type="component" value="Unassembled WGS sequence"/>
</dbReference>
<accession>A0A8S1GS00</accession>
<dbReference type="PANTHER" id="PTHR13384:SF19">
    <property type="entry name" value="G PATCH DOMAIN-CONTAINING PROTEIN 1"/>
    <property type="match status" value="1"/>
</dbReference>
<comment type="caution">
    <text evidence="3">The sequence shown here is derived from an EMBL/GenBank/DDBJ whole genome shotgun (WGS) entry which is preliminary data.</text>
</comment>
<sequence>MDVQQYQKKPTPIQDQIATDERGKTELSLAASQLVIGTRSDRNMVGSPKCSVLHEIIAEMILNNGRKIFMDAEDLGEFGIGARQIKRTAAFGESQSGKAKFAWERDSTSVSSIAQMLEAIVKPVNESIGSKMLRAMGWREGRGIGLANVTKARKRGGDTEEAEYERQQAKNIAPEYQLGQEDVIAHQLQPREGLHGLGYQGLRHSTALDEKFGRREAALKLNKKSKGIRGQAFGVGVFEEDDESVYTNYDLSEFDFSLDVGGKPQAIEDAKKIDATFKEQSKRLNPRKFYPPPKLPANFRPEHKVVPMDLKRLPTAIQKEAKNMTAIQRAKFLGEDRVSVLELVSDKDRKRLGKKSRWDVRGGEEDERSFDDERDRQQRNRIAYPDEPMKQARFKEYLLYVRRGLPYPQPTDMSVWEWESEKKDFEALLTHEERAMLPEVQSRSQPLARISLAAPIKELLHNKFVKESGGDLKVGKKDEDKLAAIKMGIFGDKTRSSFQWYPANGLAKNFNVPNPYPGENLVGVPQLQKFSTKRENLLNLGLPNTATELRARDEQRARDSSKIDRKVKEEDEEAGGEDEDENKENEEDTEKAPKSFFDIFGDSDEDDDEEEEKEKSEKPGPSTVPEVQIESEDEKEKETEILPEKKVMTVMDLPTSYGPSIPSSFEQNSIPAFSVLRYLQDDLKKRREEKKAKRKKREQRESEKKSKKFKKGKKDKKEKKNKKEKEKKKKSRKVTRKKEVQLSFFLVVIILLGF</sequence>
<proteinExistence type="predicted"/>
<dbReference type="EMBL" id="CAJGYM010000003">
    <property type="protein sequence ID" value="CAD6186049.1"/>
    <property type="molecule type" value="Genomic_DNA"/>
</dbReference>
<feature type="region of interest" description="Disordered" evidence="1">
    <location>
        <begin position="686"/>
        <end position="736"/>
    </location>
</feature>
<dbReference type="AlphaFoldDB" id="A0A8S1GS00"/>
<evidence type="ECO:0000313" key="4">
    <source>
        <dbReference type="Proteomes" id="UP000835052"/>
    </source>
</evidence>
<feature type="compositionally biased region" description="Acidic residues" evidence="1">
    <location>
        <begin position="570"/>
        <end position="589"/>
    </location>
</feature>
<dbReference type="GO" id="GO:0005634">
    <property type="term" value="C:nucleus"/>
    <property type="evidence" value="ECO:0007669"/>
    <property type="project" value="TreeGrafter"/>
</dbReference>
<dbReference type="PANTHER" id="PTHR13384">
    <property type="entry name" value="G PATCH DOMAIN-CONTAINING PROTEIN 1"/>
    <property type="match status" value="1"/>
</dbReference>